<evidence type="ECO:0000313" key="1">
    <source>
        <dbReference type="EMBL" id="CAK9215745.1"/>
    </source>
</evidence>
<protein>
    <recommendedName>
        <fullName evidence="3">Secreted protein</fullName>
    </recommendedName>
</protein>
<dbReference type="Proteomes" id="UP001497512">
    <property type="component" value="Chromosome 2"/>
</dbReference>
<organism evidence="1 2">
    <name type="scientific">Sphagnum troendelagicum</name>
    <dbReference type="NCBI Taxonomy" id="128251"/>
    <lineage>
        <taxon>Eukaryota</taxon>
        <taxon>Viridiplantae</taxon>
        <taxon>Streptophyta</taxon>
        <taxon>Embryophyta</taxon>
        <taxon>Bryophyta</taxon>
        <taxon>Sphagnophytina</taxon>
        <taxon>Sphagnopsida</taxon>
        <taxon>Sphagnales</taxon>
        <taxon>Sphagnaceae</taxon>
        <taxon>Sphagnum</taxon>
    </lineage>
</organism>
<sequence length="98" mass="11076">MKWPIWIHTLQVAFGKKTAFVAVRSVCALRLLSHAAAAHWKSLAKMELLLSPAGLSVIPRSSSDSHCATFGRQLSVSETEEGFFLFRHLWRILLCPWQ</sequence>
<gene>
    <name evidence="1" type="ORF">CSSPTR1EN2_LOCUS12894</name>
</gene>
<dbReference type="EMBL" id="OZ019894">
    <property type="protein sequence ID" value="CAK9215745.1"/>
    <property type="molecule type" value="Genomic_DNA"/>
</dbReference>
<proteinExistence type="predicted"/>
<name>A0ABP0U8X8_9BRYO</name>
<accession>A0ABP0U8X8</accession>
<evidence type="ECO:0008006" key="3">
    <source>
        <dbReference type="Google" id="ProtNLM"/>
    </source>
</evidence>
<reference evidence="1" key="1">
    <citation type="submission" date="2024-02" db="EMBL/GenBank/DDBJ databases">
        <authorList>
            <consortium name="ELIXIR-Norway"/>
            <consortium name="Elixir Norway"/>
        </authorList>
    </citation>
    <scope>NUCLEOTIDE SEQUENCE</scope>
</reference>
<keyword evidence="2" id="KW-1185">Reference proteome</keyword>
<evidence type="ECO:0000313" key="2">
    <source>
        <dbReference type="Proteomes" id="UP001497512"/>
    </source>
</evidence>